<gene>
    <name evidence="2" type="ORF">ACHMWK_04060</name>
</gene>
<organism evidence="2 3">
    <name type="scientific">Pseudomonas kulmbachensis</name>
    <dbReference type="NCBI Taxonomy" id="3043408"/>
    <lineage>
        <taxon>Bacteria</taxon>
        <taxon>Pseudomonadati</taxon>
        <taxon>Pseudomonadota</taxon>
        <taxon>Gammaproteobacteria</taxon>
        <taxon>Pseudomonadales</taxon>
        <taxon>Pseudomonadaceae</taxon>
        <taxon>Pseudomonas</taxon>
    </lineage>
</organism>
<protein>
    <submittedName>
        <fullName evidence="2">PilX N-terminal domain-containing pilus assembly protein</fullName>
    </submittedName>
</protein>
<dbReference type="Proteomes" id="UP001609821">
    <property type="component" value="Unassembled WGS sequence"/>
</dbReference>
<evidence type="ECO:0000259" key="1">
    <source>
        <dbReference type="Pfam" id="PF14341"/>
    </source>
</evidence>
<sequence>MSFSLSTQRGMVLLVSLVFMLLISLTGLASMVSATQQEKMAAAIQRAHHSFQAAEAALNSGESWLLDGWVGLVPCTSPAGCNPPAEARSQVVPALDPVSGVLWVGVTDGLYGMQNLGPSVTPGHFPVTTTTRLYRVTGIGLRGQSRTVLESIYARYQDVYDGPEEDAPQRFRRVMWRQLQ</sequence>
<proteinExistence type="predicted"/>
<feature type="domain" description="Type 4 fimbrial biogenesis protein PilX N-terminal" evidence="1">
    <location>
        <begin position="9"/>
        <end position="59"/>
    </location>
</feature>
<dbReference type="InterPro" id="IPR025746">
    <property type="entry name" value="PilX_N_dom"/>
</dbReference>
<dbReference type="EMBL" id="JBINXB010000003">
    <property type="protein sequence ID" value="MFH6565159.1"/>
    <property type="molecule type" value="Genomic_DNA"/>
</dbReference>
<evidence type="ECO:0000313" key="2">
    <source>
        <dbReference type="EMBL" id="MFH6565159.1"/>
    </source>
</evidence>
<accession>A0ABW7LVT9</accession>
<keyword evidence="3" id="KW-1185">Reference proteome</keyword>
<reference evidence="2 3" key="1">
    <citation type="submission" date="2024-10" db="EMBL/GenBank/DDBJ databases">
        <title>Aeromonas and Pseudomonas from the Cagarras Archipelago, Rio de Janeiro, Brazil.</title>
        <authorList>
            <person name="Canellas A.L.B."/>
            <person name="Laport M.S."/>
        </authorList>
    </citation>
    <scope>NUCLEOTIDE SEQUENCE [LARGE SCALE GENOMIC DNA]</scope>
    <source>
        <strain evidence="2 3">CPF-4</strain>
    </source>
</reference>
<dbReference type="Pfam" id="PF14341">
    <property type="entry name" value="PilX_N"/>
    <property type="match status" value="1"/>
</dbReference>
<dbReference type="RefSeq" id="WP_395246631.1">
    <property type="nucleotide sequence ID" value="NZ_JBINXA010000006.1"/>
</dbReference>
<comment type="caution">
    <text evidence="2">The sequence shown here is derived from an EMBL/GenBank/DDBJ whole genome shotgun (WGS) entry which is preliminary data.</text>
</comment>
<name>A0ABW7LVT9_9PSED</name>
<evidence type="ECO:0000313" key="3">
    <source>
        <dbReference type="Proteomes" id="UP001609821"/>
    </source>
</evidence>